<organism evidence="1 2">
    <name type="scientific">Domibacillus epiphyticus</name>
    <dbReference type="NCBI Taxonomy" id="1714355"/>
    <lineage>
        <taxon>Bacteria</taxon>
        <taxon>Bacillati</taxon>
        <taxon>Bacillota</taxon>
        <taxon>Bacilli</taxon>
        <taxon>Bacillales</taxon>
        <taxon>Bacillaceae</taxon>
        <taxon>Domibacillus</taxon>
    </lineage>
</organism>
<keyword evidence="2" id="KW-1185">Reference proteome</keyword>
<comment type="caution">
    <text evidence="1">The sequence shown here is derived from an EMBL/GenBank/DDBJ whole genome shotgun (WGS) entry which is preliminary data.</text>
</comment>
<dbReference type="AlphaFoldDB" id="A0A1V2AB48"/>
<accession>A0A1V2AB48</accession>
<proteinExistence type="predicted"/>
<dbReference type="InterPro" id="IPR012452">
    <property type="entry name" value="DUF1657"/>
</dbReference>
<evidence type="ECO:0000313" key="2">
    <source>
        <dbReference type="Proteomes" id="UP000188613"/>
    </source>
</evidence>
<evidence type="ECO:0008006" key="3">
    <source>
        <dbReference type="Google" id="ProtNLM"/>
    </source>
</evidence>
<dbReference type="EMBL" id="MSFI01000005">
    <property type="protein sequence ID" value="OMP68187.1"/>
    <property type="molecule type" value="Genomic_DNA"/>
</dbReference>
<gene>
    <name evidence="1" type="ORF">BTO28_02680</name>
</gene>
<dbReference type="OrthoDB" id="1684731at2"/>
<evidence type="ECO:0000313" key="1">
    <source>
        <dbReference type="EMBL" id="OMP68187.1"/>
    </source>
</evidence>
<dbReference type="STRING" id="1714355.BTO28_02680"/>
<name>A0A1V2AB48_9BACI</name>
<dbReference type="Pfam" id="PF07870">
    <property type="entry name" value="DUF1657"/>
    <property type="match status" value="1"/>
</dbReference>
<dbReference type="RefSeq" id="WP_076763790.1">
    <property type="nucleotide sequence ID" value="NZ_MSFI01000005.1"/>
</dbReference>
<reference evidence="1 2" key="1">
    <citation type="submission" date="2016-12" db="EMBL/GenBank/DDBJ databases">
        <title>Domibacillus sp. SAB 38T whole genome sequencing.</title>
        <authorList>
            <person name="Verma A."/>
            <person name="Ojha A.K."/>
            <person name="Krishnamurthi S."/>
        </authorList>
    </citation>
    <scope>NUCLEOTIDE SEQUENCE [LARGE SCALE GENOMIC DNA]</scope>
    <source>
        <strain evidence="1 2">SAB 38</strain>
    </source>
</reference>
<protein>
    <recommendedName>
        <fullName evidence="3">DUF1657 domain-containing protein</fullName>
    </recommendedName>
</protein>
<dbReference type="Proteomes" id="UP000188613">
    <property type="component" value="Unassembled WGS sequence"/>
</dbReference>
<sequence length="68" mass="7629">MTVASDVKQCLSSLKGIEASLSSLAVLTLDDRTKRTLHESMMEVGEIVEDLKKRVGELERQEVQYEGF</sequence>